<dbReference type="Pfam" id="PF01757">
    <property type="entry name" value="Acyl_transf_3"/>
    <property type="match status" value="1"/>
</dbReference>
<keyword evidence="4" id="KW-1185">Reference proteome</keyword>
<feature type="transmembrane region" description="Helical" evidence="1">
    <location>
        <begin position="318"/>
        <end position="339"/>
    </location>
</feature>
<feature type="transmembrane region" description="Helical" evidence="1">
    <location>
        <begin position="215"/>
        <end position="234"/>
    </location>
</feature>
<dbReference type="STRING" id="336988.NT96_05645"/>
<feature type="transmembrane region" description="Helical" evidence="1">
    <location>
        <begin position="12"/>
        <end position="36"/>
    </location>
</feature>
<feature type="transmembrane region" description="Helical" evidence="1">
    <location>
        <begin position="42"/>
        <end position="63"/>
    </location>
</feature>
<keyword evidence="1" id="KW-0472">Membrane</keyword>
<evidence type="ECO:0000256" key="1">
    <source>
        <dbReference type="SAM" id="Phobius"/>
    </source>
</evidence>
<organism evidence="3 4">
    <name type="scientific">Oenococcus kitaharae DSM 17330</name>
    <dbReference type="NCBI Taxonomy" id="1045004"/>
    <lineage>
        <taxon>Bacteria</taxon>
        <taxon>Bacillati</taxon>
        <taxon>Bacillota</taxon>
        <taxon>Bacilli</taxon>
        <taxon>Lactobacillales</taxon>
        <taxon>Lactobacillaceae</taxon>
        <taxon>Oenococcus</taxon>
    </lineage>
</organism>
<feature type="transmembrane region" description="Helical" evidence="1">
    <location>
        <begin position="254"/>
        <end position="272"/>
    </location>
</feature>
<dbReference type="PATRIC" id="fig|1045004.4.peg.614"/>
<feature type="transmembrane region" description="Helical" evidence="1">
    <location>
        <begin position="190"/>
        <end position="208"/>
    </location>
</feature>
<protein>
    <submittedName>
        <fullName evidence="3">O-acetyltransferase</fullName>
    </submittedName>
</protein>
<feature type="transmembrane region" description="Helical" evidence="1">
    <location>
        <begin position="128"/>
        <end position="149"/>
    </location>
</feature>
<keyword evidence="3" id="KW-0808">Transferase</keyword>
<dbReference type="GO" id="GO:0016747">
    <property type="term" value="F:acyltransferase activity, transferring groups other than amino-acyl groups"/>
    <property type="evidence" value="ECO:0007669"/>
    <property type="project" value="InterPro"/>
</dbReference>
<dbReference type="RefSeq" id="WP_007745203.1">
    <property type="nucleotide sequence ID" value="NZ_CM001398.1"/>
</dbReference>
<feature type="domain" description="Acyltransferase 3" evidence="2">
    <location>
        <begin position="11"/>
        <end position="340"/>
    </location>
</feature>
<feature type="transmembrane region" description="Helical" evidence="1">
    <location>
        <begin position="161"/>
        <end position="184"/>
    </location>
</feature>
<evidence type="ECO:0000313" key="3">
    <source>
        <dbReference type="EMBL" id="EHN58727.1"/>
    </source>
</evidence>
<dbReference type="AlphaFoldDB" id="G9WJC1"/>
<gene>
    <name evidence="3" type="ORF">OKIT_0614</name>
</gene>
<keyword evidence="1" id="KW-0812">Transmembrane</keyword>
<dbReference type="InterPro" id="IPR052734">
    <property type="entry name" value="Nod_factor_acetyltransferase"/>
</dbReference>
<feature type="transmembrane region" description="Helical" evidence="1">
    <location>
        <begin position="75"/>
        <end position="97"/>
    </location>
</feature>
<name>G9WJC1_9LACO</name>
<dbReference type="Proteomes" id="UP000004959">
    <property type="component" value="Chromosome"/>
</dbReference>
<dbReference type="EMBL" id="AFVZ01000001">
    <property type="protein sequence ID" value="EHN58727.1"/>
    <property type="molecule type" value="Genomic_DNA"/>
</dbReference>
<accession>G9WJC1</accession>
<reference evidence="3 4" key="1">
    <citation type="journal article" date="2012" name="PLoS ONE">
        <title>Functional divergence in the genus oenococcus as predicted by genome sequencing of the newly-described species, Oenococcus kitaharae.</title>
        <authorList>
            <person name="Borneman A.R."/>
            <person name="McCarthy J.M."/>
            <person name="Chambers P.J."/>
            <person name="Bartowsky E.J."/>
        </authorList>
    </citation>
    <scope>NUCLEOTIDE SEQUENCE [LARGE SCALE GENOMIC DNA]</scope>
    <source>
        <strain evidence="4">DSM17330</strain>
    </source>
</reference>
<dbReference type="HOGENOM" id="CLU_023915_4_2_9"/>
<evidence type="ECO:0000259" key="2">
    <source>
        <dbReference type="Pfam" id="PF01757"/>
    </source>
</evidence>
<dbReference type="InterPro" id="IPR002656">
    <property type="entry name" value="Acyl_transf_3_dom"/>
</dbReference>
<keyword evidence="1" id="KW-1133">Transmembrane helix</keyword>
<comment type="caution">
    <text evidence="3">The sequence shown here is derived from an EMBL/GenBank/DDBJ whole genome shotgun (WGS) entry which is preliminary data.</text>
</comment>
<dbReference type="eggNOG" id="COG3594">
    <property type="taxonomic scope" value="Bacteria"/>
</dbReference>
<sequence>MQKTQRKKRITYIDVARGIALLLVIVTHAGIGWWVNDGYAQWITNFIMIGNLPIFFFLSGFLFHDYSWKKRIINTLNNLIVPYIFGSLMIVALAWLLNWPVKSTLAGAIYGNGGHDLTLLGDLAPIGAIWFFLAMAISVLTFSLLVKLVNFTRLPEFSRRIIVLLTSLLIFFIIVRHEFVPYLWPFDIQSGLLGSTFLALGYLFKYLFDERTRQFHFIQTPYFALLCLAVWVYISKTNIFYFVSAVINGNAWQTLLAAFASIIVILDLAIWLDKKIHGWMAWIGRNSGMLMVTHDWVLIFLQVQLVNRYLYILHLNNYLGWTLAALIIAFLTFITAFLINRSHFVQTIFFQRNWPLKVQ</sequence>
<evidence type="ECO:0000313" key="4">
    <source>
        <dbReference type="Proteomes" id="UP000004959"/>
    </source>
</evidence>
<dbReference type="PANTHER" id="PTHR37312:SF1">
    <property type="entry name" value="MEMBRANE-BOUND ACYLTRANSFERASE YKRP-RELATED"/>
    <property type="match status" value="1"/>
</dbReference>
<proteinExistence type="predicted"/>
<dbReference type="PANTHER" id="PTHR37312">
    <property type="entry name" value="MEMBRANE-BOUND ACYLTRANSFERASE YKRP-RELATED"/>
    <property type="match status" value="1"/>
</dbReference>